<feature type="compositionally biased region" description="Polar residues" evidence="2">
    <location>
        <begin position="227"/>
        <end position="238"/>
    </location>
</feature>
<feature type="region of interest" description="Disordered" evidence="2">
    <location>
        <begin position="511"/>
        <end position="560"/>
    </location>
</feature>
<dbReference type="InterPro" id="IPR006671">
    <property type="entry name" value="Cyclin_N"/>
</dbReference>
<feature type="region of interest" description="Disordered" evidence="2">
    <location>
        <begin position="224"/>
        <end position="246"/>
    </location>
</feature>
<keyword evidence="1" id="KW-0195">Cyclin</keyword>
<dbReference type="Pfam" id="PF00134">
    <property type="entry name" value="Cyclin_N"/>
    <property type="match status" value="1"/>
</dbReference>
<dbReference type="Proteomes" id="UP000018201">
    <property type="component" value="Unassembled WGS sequence"/>
</dbReference>
<feature type="compositionally biased region" description="Low complexity" evidence="2">
    <location>
        <begin position="577"/>
        <end position="592"/>
    </location>
</feature>
<dbReference type="AlphaFoldDB" id="U6H5X5"/>
<evidence type="ECO:0000259" key="3">
    <source>
        <dbReference type="SMART" id="SM00385"/>
    </source>
</evidence>
<protein>
    <submittedName>
        <fullName evidence="4">Cyclin, putative</fullName>
    </submittedName>
</protein>
<evidence type="ECO:0000256" key="2">
    <source>
        <dbReference type="SAM" id="MobiDB-lite"/>
    </source>
</evidence>
<evidence type="ECO:0000313" key="4">
    <source>
        <dbReference type="EMBL" id="CDI87981.1"/>
    </source>
</evidence>
<name>U6H5X5_9EIME</name>
<evidence type="ECO:0000313" key="5">
    <source>
        <dbReference type="Proteomes" id="UP000018201"/>
    </source>
</evidence>
<reference evidence="4" key="2">
    <citation type="submission" date="2013-10" db="EMBL/GenBank/DDBJ databases">
        <authorList>
            <person name="Aslett M."/>
        </authorList>
    </citation>
    <scope>NUCLEOTIDE SEQUENCE [LARGE SCALE GENOMIC DNA]</scope>
    <source>
        <strain evidence="4">Houghton</strain>
    </source>
</reference>
<feature type="compositionally biased region" description="Basic and acidic residues" evidence="2">
    <location>
        <begin position="655"/>
        <end position="711"/>
    </location>
</feature>
<feature type="compositionally biased region" description="Basic and acidic residues" evidence="2">
    <location>
        <begin position="531"/>
        <end position="540"/>
    </location>
</feature>
<dbReference type="OrthoDB" id="10264655at2759"/>
<gene>
    <name evidence="4" type="ORF">EPH_0022930</name>
</gene>
<dbReference type="GO" id="GO:0016538">
    <property type="term" value="F:cyclin-dependent protein serine/threonine kinase regulator activity"/>
    <property type="evidence" value="ECO:0007669"/>
    <property type="project" value="InterPro"/>
</dbReference>
<proteinExistence type="inferred from homology"/>
<evidence type="ECO:0000256" key="1">
    <source>
        <dbReference type="RuleBase" id="RU000383"/>
    </source>
</evidence>
<feature type="compositionally biased region" description="Low complexity" evidence="2">
    <location>
        <begin position="542"/>
        <end position="560"/>
    </location>
</feature>
<dbReference type="SUPFAM" id="SSF47954">
    <property type="entry name" value="Cyclin-like"/>
    <property type="match status" value="2"/>
</dbReference>
<dbReference type="Gene3D" id="1.10.472.10">
    <property type="entry name" value="Cyclin-like"/>
    <property type="match status" value="1"/>
</dbReference>
<organism evidence="4 5">
    <name type="scientific">Eimeria praecox</name>
    <dbReference type="NCBI Taxonomy" id="51316"/>
    <lineage>
        <taxon>Eukaryota</taxon>
        <taxon>Sar</taxon>
        <taxon>Alveolata</taxon>
        <taxon>Apicomplexa</taxon>
        <taxon>Conoidasida</taxon>
        <taxon>Coccidia</taxon>
        <taxon>Eucoccidiorida</taxon>
        <taxon>Eimeriorina</taxon>
        <taxon>Eimeriidae</taxon>
        <taxon>Eimeria</taxon>
    </lineage>
</organism>
<reference evidence="4" key="1">
    <citation type="submission" date="2013-10" db="EMBL/GenBank/DDBJ databases">
        <title>Genomic analysis of the causative agents of coccidiosis in chickens.</title>
        <authorList>
            <person name="Reid A.J."/>
            <person name="Blake D."/>
            <person name="Billington K."/>
            <person name="Browne H."/>
            <person name="Dunn M."/>
            <person name="Hung S."/>
            <person name="Kawahara F."/>
            <person name="Miranda-Saavedra D."/>
            <person name="Mourier T."/>
            <person name="Nagra H."/>
            <person name="Otto T.D."/>
            <person name="Rawlings N."/>
            <person name="Sanchez A."/>
            <person name="Sanders M."/>
            <person name="Subramaniam C."/>
            <person name="Tay Y."/>
            <person name="Dear P."/>
            <person name="Doerig C."/>
            <person name="Gruber A."/>
            <person name="Parkinson J."/>
            <person name="Shirley M."/>
            <person name="Wan K.L."/>
            <person name="Berriman M."/>
            <person name="Tomley F."/>
            <person name="Pain A."/>
        </authorList>
    </citation>
    <scope>NUCLEOTIDE SEQUENCE [LARGE SCALE GENOMIC DNA]</scope>
    <source>
        <strain evidence="4">Houghton</strain>
    </source>
</reference>
<dbReference type="SMART" id="SM00385">
    <property type="entry name" value="CYCLIN"/>
    <property type="match status" value="1"/>
</dbReference>
<feature type="region of interest" description="Disordered" evidence="2">
    <location>
        <begin position="577"/>
        <end position="719"/>
    </location>
</feature>
<feature type="domain" description="Cyclin-like" evidence="3">
    <location>
        <begin position="350"/>
        <end position="437"/>
    </location>
</feature>
<dbReference type="CDD" id="cd20533">
    <property type="entry name" value="CYCLIN_CCNL_rpt2"/>
    <property type="match status" value="1"/>
</dbReference>
<dbReference type="GO" id="GO:0006357">
    <property type="term" value="P:regulation of transcription by RNA polymerase II"/>
    <property type="evidence" value="ECO:0007669"/>
    <property type="project" value="InterPro"/>
</dbReference>
<dbReference type="InterPro" id="IPR043198">
    <property type="entry name" value="Cyclin/Ssn8"/>
</dbReference>
<sequence>MVERTDVCYEYKGTRVLYAVVPGPNGIPVSPEWEKKMIGGGRPVRIEVTETEEYPRTVEAQLEVEATRDKIEEMRRVENGLCRREAEGTDESDYPTDEIVVRPWECEASELADSNQGAIMCNLGTTVVSNKLRPHVNETWDELTVARSCVERQKRDDTKRMHQKTPAEQTYAIIISRQVEGMSAEEVGAILRPPHLSGTGPREGKVKSTDRLFSSAGWIGFRPPPVSQITNQANNNSVADGDEAESPRAEAQFGYFQSEEWMLTAEEQWISGEILELLWDTGSLLISAEEAADSPASAAITKVADGSSVTFVTMATQIVLVPRKLQQRTPSIRDGLSRELEISQRIYGCHLIQRAGILLRLEAVTVASAQTILHRFYYRKSLKKFDVRLVATSSLLLACKLEEDPRRTLVHPHRYILQYIHALCKGDYIPTNRLSQIAWGYLNDSMRTTLCCEVQPAVVAVGSIFLAACDLNIHLAKETGWYELFDVTWEDVLKVCTRILSLYKREPPKYTKLAESRTPPPAKPESALTDTKTDKTEDKGQAPAAPSSAASGSESAPATEAGASAAAATATTAAAAAAAGTTAAGTSSSGAAQVETDRNDEEEMQVEAPEEEKTQETGKEGNTAARETDTKGGEDTEQQRQTDGPEAPHAAAAVARDEGSSHRHEPREGASSDRRSTKEDRGPRESVQDSRESRHRSRAADSYRSKKRDCYVHSYLPPL</sequence>
<accession>U6H5X5</accession>
<dbReference type="EMBL" id="HG709048">
    <property type="protein sequence ID" value="CDI87981.1"/>
    <property type="molecule type" value="Genomic_DNA"/>
</dbReference>
<dbReference type="InterPro" id="IPR013763">
    <property type="entry name" value="Cyclin-like_dom"/>
</dbReference>
<comment type="similarity">
    <text evidence="1">Belongs to the cyclin family.</text>
</comment>
<dbReference type="InterPro" id="IPR036915">
    <property type="entry name" value="Cyclin-like_sf"/>
</dbReference>
<dbReference type="PANTHER" id="PTHR10026">
    <property type="entry name" value="CYCLIN"/>
    <property type="match status" value="1"/>
</dbReference>
<keyword evidence="5" id="KW-1185">Reference proteome</keyword>
<feature type="compositionally biased region" description="Basic and acidic residues" evidence="2">
    <location>
        <begin position="626"/>
        <end position="640"/>
    </location>
</feature>
<dbReference type="VEuPathDB" id="ToxoDB:EPH_0022930"/>
<feature type="compositionally biased region" description="Acidic residues" evidence="2">
    <location>
        <begin position="598"/>
        <end position="610"/>
    </location>
</feature>